<feature type="domain" description="Glycosyltransferase subfamily 4-like N-terminal" evidence="5">
    <location>
        <begin position="20"/>
        <end position="177"/>
    </location>
</feature>
<dbReference type="SUPFAM" id="SSF53756">
    <property type="entry name" value="UDP-Glycosyltransferase/glycogen phosphorylase"/>
    <property type="match status" value="1"/>
</dbReference>
<protein>
    <submittedName>
        <fullName evidence="6">Glycosyltransferase involved in cell wall bisynthesis</fullName>
    </submittedName>
</protein>
<keyword evidence="7" id="KW-1185">Reference proteome</keyword>
<dbReference type="AlphaFoldDB" id="A0A285U1P3"/>
<dbReference type="CDD" id="cd03801">
    <property type="entry name" value="GT4_PimA-like"/>
    <property type="match status" value="1"/>
</dbReference>
<dbReference type="OrthoDB" id="529131at2"/>
<evidence type="ECO:0000256" key="3">
    <source>
        <dbReference type="ARBA" id="ARBA00022679"/>
    </source>
</evidence>
<evidence type="ECO:0000313" key="6">
    <source>
        <dbReference type="EMBL" id="SOC35739.1"/>
    </source>
</evidence>
<evidence type="ECO:0000259" key="5">
    <source>
        <dbReference type="Pfam" id="PF13579"/>
    </source>
</evidence>
<evidence type="ECO:0000256" key="2">
    <source>
        <dbReference type="ARBA" id="ARBA00022676"/>
    </source>
</evidence>
<dbReference type="GO" id="GO:0016757">
    <property type="term" value="F:glycosyltransferase activity"/>
    <property type="evidence" value="ECO:0007669"/>
    <property type="project" value="UniProtKB-KW"/>
</dbReference>
<evidence type="ECO:0000313" key="7">
    <source>
        <dbReference type="Proteomes" id="UP000219167"/>
    </source>
</evidence>
<dbReference type="PANTHER" id="PTHR12526">
    <property type="entry name" value="GLYCOSYLTRANSFERASE"/>
    <property type="match status" value="1"/>
</dbReference>
<dbReference type="Gene3D" id="3.40.50.2000">
    <property type="entry name" value="Glycogen Phosphorylase B"/>
    <property type="match status" value="2"/>
</dbReference>
<reference evidence="6 7" key="1">
    <citation type="submission" date="2017-08" db="EMBL/GenBank/DDBJ databases">
        <authorList>
            <person name="de Groot N.N."/>
        </authorList>
    </citation>
    <scope>NUCLEOTIDE SEQUENCE [LARGE SCALE GENOMIC DNA]</scope>
    <source>
        <strain evidence="6 7">JC85</strain>
    </source>
</reference>
<dbReference type="RefSeq" id="WP_097136199.1">
    <property type="nucleotide sequence ID" value="NZ_OBQD01000002.1"/>
</dbReference>
<evidence type="ECO:0000256" key="1">
    <source>
        <dbReference type="ARBA" id="ARBA00009481"/>
    </source>
</evidence>
<accession>A0A285U1P3</accession>
<dbReference type="Proteomes" id="UP000219167">
    <property type="component" value="Unassembled WGS sequence"/>
</dbReference>
<keyword evidence="3 6" id="KW-0808">Transferase</keyword>
<comment type="similarity">
    <text evidence="1">Belongs to the glycosyltransferase group 1 family. Glycosyltransferase 4 subfamily.</text>
</comment>
<dbReference type="PANTHER" id="PTHR12526:SF640">
    <property type="entry name" value="COLANIC ACID BIOSYNTHESIS GLYCOSYLTRANSFERASE WCAL-RELATED"/>
    <property type="match status" value="1"/>
</dbReference>
<feature type="domain" description="Glycosyl transferase family 1" evidence="4">
    <location>
        <begin position="196"/>
        <end position="365"/>
    </location>
</feature>
<dbReference type="InterPro" id="IPR001296">
    <property type="entry name" value="Glyco_trans_1"/>
</dbReference>
<dbReference type="InterPro" id="IPR028098">
    <property type="entry name" value="Glyco_trans_4-like_N"/>
</dbReference>
<dbReference type="EMBL" id="OBQD01000002">
    <property type="protein sequence ID" value="SOC35739.1"/>
    <property type="molecule type" value="Genomic_DNA"/>
</dbReference>
<evidence type="ECO:0000259" key="4">
    <source>
        <dbReference type="Pfam" id="PF00534"/>
    </source>
</evidence>
<organism evidence="6 7">
    <name type="scientific">Rhizobium subbaraonis</name>
    <dbReference type="NCBI Taxonomy" id="908946"/>
    <lineage>
        <taxon>Bacteria</taxon>
        <taxon>Pseudomonadati</taxon>
        <taxon>Pseudomonadota</taxon>
        <taxon>Alphaproteobacteria</taxon>
        <taxon>Hyphomicrobiales</taxon>
        <taxon>Rhizobiaceae</taxon>
        <taxon>Rhizobium/Agrobacterium group</taxon>
        <taxon>Rhizobium</taxon>
    </lineage>
</organism>
<dbReference type="Pfam" id="PF13579">
    <property type="entry name" value="Glyco_trans_4_4"/>
    <property type="match status" value="1"/>
</dbReference>
<proteinExistence type="inferred from homology"/>
<gene>
    <name evidence="6" type="ORF">SAMN05892877_10275</name>
</gene>
<name>A0A285U1P3_9HYPH</name>
<sequence length="393" mass="42639">MKTPSGSRHVLYVHPNSEVGGSDIALARTLEAMRSTGQRSSVILPCDGPIVERLRAAGAEVHFLPMQQLRTLPSVSYQLGYLLKFLPTVLRLRDKIRHIDPDLVHSNSLYCLYGAWAAKLAGKPHIWHVREMAPSVPVLTPLFAAMVRRLSTIILAMSAPCVDALYGVWPRQVVVMPDALDGDAFRKSLQPGRLRTDLGVAVDTPIVGFAARLDPWKGCHVFLDACALVAARHPEAIFVVSGGSPPGLEGYERELKRKAAALGLGERLKFLGWRYRLDSMVDLMDGLDVFCHTSITPEPFGLVLLEAMSVGTPVISVKAGGPLAIVEDGVSGILLPPGDAQALAEQVSSLLRFPDRAAAIGVAGRLRQEQEYSVPMFVERLSAIYERACLSPG</sequence>
<dbReference type="Pfam" id="PF00534">
    <property type="entry name" value="Glycos_transf_1"/>
    <property type="match status" value="1"/>
</dbReference>
<keyword evidence="2" id="KW-0328">Glycosyltransferase</keyword>